<organism evidence="1 2">
    <name type="scientific">Oricola thermophila</name>
    <dbReference type="NCBI Taxonomy" id="2742145"/>
    <lineage>
        <taxon>Bacteria</taxon>
        <taxon>Pseudomonadati</taxon>
        <taxon>Pseudomonadota</taxon>
        <taxon>Alphaproteobacteria</taxon>
        <taxon>Hyphomicrobiales</taxon>
        <taxon>Ahrensiaceae</taxon>
        <taxon>Oricola</taxon>
    </lineage>
</organism>
<accession>A0A6N1VF88</accession>
<dbReference type="EMBL" id="CP054836">
    <property type="protein sequence ID" value="QKV17819.1"/>
    <property type="molecule type" value="Genomic_DNA"/>
</dbReference>
<sequence>MTRIIRYLFRRYVTINTYRVAKRDWQALKEEKHRQLARELGMEWKG</sequence>
<name>A0A6N1VF88_9HYPH</name>
<protein>
    <submittedName>
        <fullName evidence="1">Uncharacterized protein</fullName>
    </submittedName>
</protein>
<evidence type="ECO:0000313" key="2">
    <source>
        <dbReference type="Proteomes" id="UP000509367"/>
    </source>
</evidence>
<gene>
    <name evidence="1" type="ORF">HTY61_04780</name>
</gene>
<reference evidence="1 2" key="1">
    <citation type="submission" date="2020-06" db="EMBL/GenBank/DDBJ databases">
        <title>Oricola thermophila sp. nov. isolated from a tidal sediments.</title>
        <authorList>
            <person name="Kwon K.K."/>
            <person name="Yang S.-H."/>
            <person name="Park M.-J."/>
        </authorList>
    </citation>
    <scope>NUCLEOTIDE SEQUENCE [LARGE SCALE GENOMIC DNA]</scope>
    <source>
        <strain evidence="1 2">MEBiC13590</strain>
    </source>
</reference>
<dbReference type="Proteomes" id="UP000509367">
    <property type="component" value="Chromosome"/>
</dbReference>
<proteinExistence type="predicted"/>
<evidence type="ECO:0000313" key="1">
    <source>
        <dbReference type="EMBL" id="QKV17819.1"/>
    </source>
</evidence>
<dbReference type="RefSeq" id="WP_175275716.1">
    <property type="nucleotide sequence ID" value="NZ_CP054836.1"/>
</dbReference>
<dbReference type="AlphaFoldDB" id="A0A6N1VF88"/>
<dbReference type="KEGG" id="orm:HTY61_04780"/>
<keyword evidence="2" id="KW-1185">Reference proteome</keyword>